<evidence type="ECO:0000313" key="2">
    <source>
        <dbReference type="EMBL" id="OCF51206.1"/>
    </source>
</evidence>
<dbReference type="KEGG" id="kpin:30171641"/>
<sequence>MPQPSTEFDLGTTRVHAPEVKYEYYDRNGPFTGRFPNGYKLSVTGRFDLENISCTPASVGSVTLSFPGRRETDDGSAEGPNQVTLSAGEQCVVDGFCRVRVVGKTSVSLARVPTELYHILKDNDDRIFSIKTTNKGSEDEPKIVKTRDQFSFGNNYLAFVTRDGVTIRTGTTINDHSKEWEDKYTDPDTTITQNCVKPGQKRDLGHGDSITVDGYKDVEA</sequence>
<dbReference type="GeneID" id="30171641"/>
<name>A0A1B9I6P4_9TREE</name>
<reference evidence="3" key="4">
    <citation type="submission" date="2024-02" db="EMBL/GenBank/DDBJ databases">
        <title>Comparative genomics of Cryptococcus and Kwoniella reveals pathogenesis evolution and contrasting modes of karyotype evolution via chromosome fusion or intercentromeric recombination.</title>
        <authorList>
            <person name="Coelho M.A."/>
            <person name="David-Palma M."/>
            <person name="Shea T."/>
            <person name="Bowers K."/>
            <person name="McGinley-Smith S."/>
            <person name="Mohammad A.W."/>
            <person name="Gnirke A."/>
            <person name="Yurkov A.M."/>
            <person name="Nowrousian M."/>
            <person name="Sun S."/>
            <person name="Cuomo C.A."/>
            <person name="Heitman J."/>
        </authorList>
    </citation>
    <scope>NUCLEOTIDE SEQUENCE</scope>
    <source>
        <strain evidence="3">CBS 10737</strain>
    </source>
</reference>
<accession>A0A1B9I6P4</accession>
<feature type="region of interest" description="Disordered" evidence="1">
    <location>
        <begin position="184"/>
        <end position="209"/>
    </location>
</feature>
<evidence type="ECO:0000313" key="4">
    <source>
        <dbReference type="Proteomes" id="UP000094020"/>
    </source>
</evidence>
<organism evidence="2">
    <name type="scientific">Kwoniella pini CBS 10737</name>
    <dbReference type="NCBI Taxonomy" id="1296096"/>
    <lineage>
        <taxon>Eukaryota</taxon>
        <taxon>Fungi</taxon>
        <taxon>Dikarya</taxon>
        <taxon>Basidiomycota</taxon>
        <taxon>Agaricomycotina</taxon>
        <taxon>Tremellomycetes</taxon>
        <taxon>Tremellales</taxon>
        <taxon>Cryptococcaceae</taxon>
        <taxon>Kwoniella</taxon>
    </lineage>
</organism>
<reference evidence="2" key="3">
    <citation type="submission" date="2016-07" db="EMBL/GenBank/DDBJ databases">
        <title>Evolution of pathogenesis and genome organization in the Tremellales.</title>
        <authorList>
            <person name="Cuomo C."/>
            <person name="Litvintseva A."/>
            <person name="Heitman J."/>
            <person name="Chen Y."/>
            <person name="Sun S."/>
            <person name="Springer D."/>
            <person name="Dromer F."/>
            <person name="Young S."/>
            <person name="Zeng Q."/>
            <person name="Chapman S."/>
            <person name="Gujja S."/>
            <person name="Saif S."/>
            <person name="Birren B."/>
        </authorList>
    </citation>
    <scope>NUCLEOTIDE SEQUENCE</scope>
    <source>
        <strain evidence="2">CBS 10737</strain>
    </source>
</reference>
<proteinExistence type="predicted"/>
<reference evidence="2" key="1">
    <citation type="submission" date="2013-07" db="EMBL/GenBank/DDBJ databases">
        <title>The Genome Sequence of Cryptococcus pinus CBS10737.</title>
        <authorList>
            <consortium name="The Broad Institute Genome Sequencing Platform"/>
            <person name="Cuomo C."/>
            <person name="Litvintseva A."/>
            <person name="Chen Y."/>
            <person name="Heitman J."/>
            <person name="Sun S."/>
            <person name="Springer D."/>
            <person name="Dromer F."/>
            <person name="Young S.K."/>
            <person name="Zeng Q."/>
            <person name="Gargeya S."/>
            <person name="Fitzgerald M."/>
            <person name="Abouelleil A."/>
            <person name="Alvarado L."/>
            <person name="Berlin A.M."/>
            <person name="Chapman S.B."/>
            <person name="Dewar J."/>
            <person name="Goldberg J."/>
            <person name="Griggs A."/>
            <person name="Gujja S."/>
            <person name="Hansen M."/>
            <person name="Howarth C."/>
            <person name="Imamovic A."/>
            <person name="Larimer J."/>
            <person name="McCowan C."/>
            <person name="Murphy C."/>
            <person name="Pearson M."/>
            <person name="Priest M."/>
            <person name="Roberts A."/>
            <person name="Saif S."/>
            <person name="Shea T."/>
            <person name="Sykes S."/>
            <person name="Wortman J."/>
            <person name="Nusbaum C."/>
            <person name="Birren B."/>
        </authorList>
    </citation>
    <scope>NUCLEOTIDE SEQUENCE [LARGE SCALE GENOMIC DNA]</scope>
    <source>
        <strain evidence="2">CBS 10737</strain>
    </source>
</reference>
<dbReference type="EMBL" id="KI894009">
    <property type="protein sequence ID" value="OCF51206.1"/>
    <property type="molecule type" value="Genomic_DNA"/>
</dbReference>
<evidence type="ECO:0000256" key="1">
    <source>
        <dbReference type="SAM" id="MobiDB-lite"/>
    </source>
</evidence>
<reference evidence="3" key="2">
    <citation type="submission" date="2013-07" db="EMBL/GenBank/DDBJ databases">
        <authorList>
            <consortium name="The Broad Institute Genome Sequencing Platform"/>
            <person name="Cuomo C."/>
            <person name="Litvintseva A."/>
            <person name="Chen Y."/>
            <person name="Heitman J."/>
            <person name="Sun S."/>
            <person name="Springer D."/>
            <person name="Dromer F."/>
            <person name="Young S.K."/>
            <person name="Zeng Q."/>
            <person name="Gargeya S."/>
            <person name="Fitzgerald M."/>
            <person name="Abouelleil A."/>
            <person name="Alvarado L."/>
            <person name="Berlin A.M."/>
            <person name="Chapman S.B."/>
            <person name="Dewar J."/>
            <person name="Goldberg J."/>
            <person name="Griggs A."/>
            <person name="Gujja S."/>
            <person name="Hansen M."/>
            <person name="Howarth C."/>
            <person name="Imamovic A."/>
            <person name="Larimer J."/>
            <person name="McCowan C."/>
            <person name="Murphy C."/>
            <person name="Pearson M."/>
            <person name="Priest M."/>
            <person name="Roberts A."/>
            <person name="Saif S."/>
            <person name="Shea T."/>
            <person name="Sykes S."/>
            <person name="Wortman J."/>
            <person name="Nusbaum C."/>
            <person name="Birren B."/>
        </authorList>
    </citation>
    <scope>NUCLEOTIDE SEQUENCE</scope>
    <source>
        <strain evidence="3">CBS 10737</strain>
    </source>
</reference>
<keyword evidence="4" id="KW-1185">Reference proteome</keyword>
<dbReference type="RefSeq" id="XP_019012425.1">
    <property type="nucleotide sequence ID" value="XM_019155022.1"/>
</dbReference>
<evidence type="ECO:0000313" key="3">
    <source>
        <dbReference type="EMBL" id="WWC68985.1"/>
    </source>
</evidence>
<gene>
    <name evidence="2" type="ORF">I206_03272</name>
    <name evidence="3" type="ORF">I206_102921</name>
</gene>
<protein>
    <submittedName>
        <fullName evidence="2">Uncharacterized protein</fullName>
    </submittedName>
</protein>
<dbReference type="Proteomes" id="UP000094020">
    <property type="component" value="Chromosome 3"/>
</dbReference>
<dbReference type="AlphaFoldDB" id="A0A1B9I6P4"/>
<dbReference type="EMBL" id="CP144521">
    <property type="protein sequence ID" value="WWC68985.1"/>
    <property type="molecule type" value="Genomic_DNA"/>
</dbReference>